<reference evidence="1 2" key="1">
    <citation type="journal article" date="2024" name="G3 (Bethesda)">
        <title>Genome assembly of Hibiscus sabdariffa L. provides insights into metabolisms of medicinal natural products.</title>
        <authorList>
            <person name="Kim T."/>
        </authorList>
    </citation>
    <scope>NUCLEOTIDE SEQUENCE [LARGE SCALE GENOMIC DNA]</scope>
    <source>
        <strain evidence="1">TK-2024</strain>
        <tissue evidence="1">Old leaves</tissue>
    </source>
</reference>
<dbReference type="Proteomes" id="UP001472677">
    <property type="component" value="Unassembled WGS sequence"/>
</dbReference>
<keyword evidence="2" id="KW-1185">Reference proteome</keyword>
<comment type="caution">
    <text evidence="1">The sequence shown here is derived from an EMBL/GenBank/DDBJ whole genome shotgun (WGS) entry which is preliminary data.</text>
</comment>
<name>A0ABR2BX01_9ROSI</name>
<gene>
    <name evidence="1" type="ORF">V6N12_038219</name>
</gene>
<sequence length="75" mass="8509">MVEAKLSSGREEEFVAYTFSIRAYKLLLEQISLFALSISCLLKTQMPALVNRKVNTDGLNKADLQNVYRRNPSIT</sequence>
<proteinExistence type="predicted"/>
<protein>
    <submittedName>
        <fullName evidence="1">Uncharacterized protein</fullName>
    </submittedName>
</protein>
<evidence type="ECO:0000313" key="2">
    <source>
        <dbReference type="Proteomes" id="UP001472677"/>
    </source>
</evidence>
<organism evidence="1 2">
    <name type="scientific">Hibiscus sabdariffa</name>
    <name type="common">roselle</name>
    <dbReference type="NCBI Taxonomy" id="183260"/>
    <lineage>
        <taxon>Eukaryota</taxon>
        <taxon>Viridiplantae</taxon>
        <taxon>Streptophyta</taxon>
        <taxon>Embryophyta</taxon>
        <taxon>Tracheophyta</taxon>
        <taxon>Spermatophyta</taxon>
        <taxon>Magnoliopsida</taxon>
        <taxon>eudicotyledons</taxon>
        <taxon>Gunneridae</taxon>
        <taxon>Pentapetalae</taxon>
        <taxon>rosids</taxon>
        <taxon>malvids</taxon>
        <taxon>Malvales</taxon>
        <taxon>Malvaceae</taxon>
        <taxon>Malvoideae</taxon>
        <taxon>Hibiscus</taxon>
    </lineage>
</organism>
<accession>A0ABR2BX01</accession>
<dbReference type="EMBL" id="JBBPBM010000078">
    <property type="protein sequence ID" value="KAK8511618.1"/>
    <property type="molecule type" value="Genomic_DNA"/>
</dbReference>
<evidence type="ECO:0000313" key="1">
    <source>
        <dbReference type="EMBL" id="KAK8511618.1"/>
    </source>
</evidence>